<evidence type="ECO:0000313" key="2">
    <source>
        <dbReference type="EMBL" id="CCC68881.1"/>
    </source>
</evidence>
<keyword evidence="3" id="KW-1185">Reference proteome</keyword>
<name>G0VAF1_NAUCA</name>
<gene>
    <name evidence="2" type="primary">NCAS0B07970</name>
    <name evidence="2" type="ordered locus">NCAS_0B07970</name>
</gene>
<dbReference type="KEGG" id="ncs:NCAS_0B07970"/>
<reference evidence="2 3" key="1">
    <citation type="journal article" date="2011" name="Proc. Natl. Acad. Sci. U.S.A.">
        <title>Evolutionary erosion of yeast sex chromosomes by mating-type switching accidents.</title>
        <authorList>
            <person name="Gordon J.L."/>
            <person name="Armisen D."/>
            <person name="Proux-Wera E."/>
            <person name="Oheigeartaigh S.S."/>
            <person name="Byrne K.P."/>
            <person name="Wolfe K.H."/>
        </authorList>
    </citation>
    <scope>NUCLEOTIDE SEQUENCE [LARGE SCALE GENOMIC DNA]</scope>
    <source>
        <strain evidence="3">ATCC 76901 / BCRC 22586 / CBS 4309 / NBRC 1992 / NRRL Y-12630</strain>
    </source>
</reference>
<dbReference type="InParanoid" id="G0VAF1"/>
<organism evidence="2 3">
    <name type="scientific">Naumovozyma castellii</name>
    <name type="common">Yeast</name>
    <name type="synonym">Saccharomyces castellii</name>
    <dbReference type="NCBI Taxonomy" id="27288"/>
    <lineage>
        <taxon>Eukaryota</taxon>
        <taxon>Fungi</taxon>
        <taxon>Dikarya</taxon>
        <taxon>Ascomycota</taxon>
        <taxon>Saccharomycotina</taxon>
        <taxon>Saccharomycetes</taxon>
        <taxon>Saccharomycetales</taxon>
        <taxon>Saccharomycetaceae</taxon>
        <taxon>Naumovozyma</taxon>
    </lineage>
</organism>
<protein>
    <submittedName>
        <fullName evidence="2">Uncharacterized protein</fullName>
    </submittedName>
</protein>
<dbReference type="OMA" id="YEVFCEY"/>
<evidence type="ECO:0000256" key="1">
    <source>
        <dbReference type="SAM" id="MobiDB-lite"/>
    </source>
</evidence>
<reference key="2">
    <citation type="submission" date="2011-08" db="EMBL/GenBank/DDBJ databases">
        <title>Genome sequence of Naumovozyma castellii.</title>
        <authorList>
            <person name="Gordon J.L."/>
            <person name="Armisen D."/>
            <person name="Proux-Wera E."/>
            <person name="OhEigeartaigh S.S."/>
            <person name="Byrne K.P."/>
            <person name="Wolfe K.H."/>
        </authorList>
    </citation>
    <scope>NUCLEOTIDE SEQUENCE</scope>
    <source>
        <strain>Type strain:CBS 4309</strain>
    </source>
</reference>
<sequence length="205" mass="23372">MVAFKAVTPKKARVAADEPLEKGVLRFLVSIGASYTTRPEFLTDIVDSTTEIIDTVGNKYESTQFGYLNIKTNVKDLKIKTYVIKSPEDKDDVVVLSEYDLKPYEIFAEYGQEGAKLSMGEDAKFVIGLTVTSNLRFLEVELVDDSVSKDEAKKFADFEFPTEKQREGGFMFTLFNKVEEDKRRKDAEQQMNEQIEKMMRDAAKQ</sequence>
<dbReference type="Proteomes" id="UP000001640">
    <property type="component" value="Chromosome 2"/>
</dbReference>
<dbReference type="EMBL" id="HE576753">
    <property type="protein sequence ID" value="CCC68881.1"/>
    <property type="molecule type" value="Genomic_DNA"/>
</dbReference>
<dbReference type="HOGENOM" id="CLU_1468563_0_0_1"/>
<dbReference type="OrthoDB" id="10463564at2759"/>
<accession>G0VAF1</accession>
<dbReference type="RefSeq" id="XP_003675252.1">
    <property type="nucleotide sequence ID" value="XM_003675204.1"/>
</dbReference>
<feature type="region of interest" description="Disordered" evidence="1">
    <location>
        <begin position="183"/>
        <end position="205"/>
    </location>
</feature>
<dbReference type="AlphaFoldDB" id="G0VAF1"/>
<evidence type="ECO:0000313" key="3">
    <source>
        <dbReference type="Proteomes" id="UP000001640"/>
    </source>
</evidence>
<proteinExistence type="predicted"/>
<dbReference type="GeneID" id="96902438"/>